<evidence type="ECO:0000313" key="12">
    <source>
        <dbReference type="Proteomes" id="UP001232992"/>
    </source>
</evidence>
<comment type="subcellular location">
    <subcellularLocation>
        <location evidence="10">Cellular thylakoid membrane</location>
        <topology evidence="10">Single-pass membrane protein</topology>
    </subcellularLocation>
    <subcellularLocation>
        <location evidence="1">Membrane</location>
        <topology evidence="1">Single-pass membrane protein</topology>
    </subcellularLocation>
</comment>
<evidence type="ECO:0000256" key="8">
    <source>
        <dbReference type="ARBA" id="ARBA00025197"/>
    </source>
</evidence>
<evidence type="ECO:0000256" key="7">
    <source>
        <dbReference type="ARBA" id="ARBA00023136"/>
    </source>
</evidence>
<dbReference type="HAMAP" id="MF_00433">
    <property type="entry name" value="Cytb6_f_PetL"/>
    <property type="match status" value="1"/>
</dbReference>
<accession>A0ABT7BXS3</accession>
<evidence type="ECO:0000256" key="3">
    <source>
        <dbReference type="ARBA" id="ARBA00022692"/>
    </source>
</evidence>
<evidence type="ECO:0000256" key="4">
    <source>
        <dbReference type="ARBA" id="ARBA00022982"/>
    </source>
</evidence>
<evidence type="ECO:0000256" key="1">
    <source>
        <dbReference type="ARBA" id="ARBA00004167"/>
    </source>
</evidence>
<protein>
    <recommendedName>
        <fullName evidence="10">Cytochrome b6-f complex subunit 6</fullName>
    </recommendedName>
    <alternativeName>
        <fullName evidence="10">Cytochrome b6-f complex subunit PetL</fullName>
    </alternativeName>
    <alternativeName>
        <fullName evidence="10">Cytochrome b6-f complex subunit VI</fullName>
    </alternativeName>
</protein>
<name>A0ABT7BXS3_9CYAN</name>
<reference evidence="11 12" key="1">
    <citation type="submission" date="2023-01" db="EMBL/GenBank/DDBJ databases">
        <title>Novel diversity within Roseofilum (Cyanobacteria; Desertifilaceae) from marine benthic mats with descriptions of four novel species.</title>
        <authorList>
            <person name="Wang Y."/>
            <person name="Berthold D.E."/>
            <person name="Hu J."/>
            <person name="Lefler F.W."/>
            <person name="Laughinghouse H.D. IV."/>
        </authorList>
    </citation>
    <scope>NUCLEOTIDE SEQUENCE [LARGE SCALE GENOMIC DNA]</scope>
    <source>
        <strain evidence="11 12">BLCC-M143</strain>
    </source>
</reference>
<comment type="similarity">
    <text evidence="10">Belongs to the PetL family.</text>
</comment>
<feature type="transmembrane region" description="Helical" evidence="10">
    <location>
        <begin position="6"/>
        <end position="25"/>
    </location>
</feature>
<keyword evidence="12" id="KW-1185">Reference proteome</keyword>
<evidence type="ECO:0000256" key="9">
    <source>
        <dbReference type="ARBA" id="ARBA00025834"/>
    </source>
</evidence>
<sequence>MGGIIAYVAFLGGMFGFALTLWFGLRAVKLL</sequence>
<dbReference type="Proteomes" id="UP001232992">
    <property type="component" value="Unassembled WGS sequence"/>
</dbReference>
<keyword evidence="6 10" id="KW-0793">Thylakoid</keyword>
<keyword evidence="7 10" id="KW-0472">Membrane</keyword>
<proteinExistence type="inferred from homology"/>
<keyword evidence="4 10" id="KW-0249">Electron transport</keyword>
<gene>
    <name evidence="10" type="primary">petL</name>
    <name evidence="11" type="ORF">PMH09_12270</name>
</gene>
<keyword evidence="3 10" id="KW-0812">Transmembrane</keyword>
<keyword evidence="5 10" id="KW-1133">Transmembrane helix</keyword>
<keyword evidence="10" id="KW-0602">Photosynthesis</keyword>
<keyword evidence="2 10" id="KW-0813">Transport</keyword>
<comment type="function">
    <text evidence="8 10">Component of the cytochrome b6-f complex, which mediates electron transfer between photosystem II (PSII) and photosystem I (PSI), cyclic electron flow around PSI, and state transitions. PetL is important for photoautotrophic growth as well as for electron transfer efficiency and stability of the cytochrome b6-f complex.</text>
</comment>
<evidence type="ECO:0000313" key="11">
    <source>
        <dbReference type="EMBL" id="MDJ1183961.1"/>
    </source>
</evidence>
<evidence type="ECO:0000256" key="2">
    <source>
        <dbReference type="ARBA" id="ARBA00022448"/>
    </source>
</evidence>
<dbReference type="EMBL" id="JAQOSQ010000011">
    <property type="protein sequence ID" value="MDJ1183961.1"/>
    <property type="molecule type" value="Genomic_DNA"/>
</dbReference>
<evidence type="ECO:0000256" key="10">
    <source>
        <dbReference type="HAMAP-Rule" id="MF_00433"/>
    </source>
</evidence>
<dbReference type="InterPro" id="IPR007802">
    <property type="entry name" value="Cyt_b6/f_cplx_su6"/>
</dbReference>
<organism evidence="11 12">
    <name type="scientific">Roseofilum casamattae BLCC-M143</name>
    <dbReference type="NCBI Taxonomy" id="3022442"/>
    <lineage>
        <taxon>Bacteria</taxon>
        <taxon>Bacillati</taxon>
        <taxon>Cyanobacteriota</taxon>
        <taxon>Cyanophyceae</taxon>
        <taxon>Desertifilales</taxon>
        <taxon>Desertifilaceae</taxon>
        <taxon>Roseofilum</taxon>
        <taxon>Roseofilum casamattae</taxon>
    </lineage>
</organism>
<evidence type="ECO:0000256" key="5">
    <source>
        <dbReference type="ARBA" id="ARBA00022989"/>
    </source>
</evidence>
<evidence type="ECO:0000256" key="6">
    <source>
        <dbReference type="ARBA" id="ARBA00023078"/>
    </source>
</evidence>
<comment type="caution">
    <text evidence="11">The sequence shown here is derived from an EMBL/GenBank/DDBJ whole genome shotgun (WGS) entry which is preliminary data.</text>
</comment>
<comment type="subunit">
    <text evidence="9 10">The 4 large subunits of the cytochrome b6-f complex are cytochrome b6, subunit IV (17 kDa polypeptide, PetD), cytochrome f and the Rieske protein, while the 4 small subunits are PetG, PetL, PetM and PetN. The complex functions as a dimer.</text>
</comment>
<dbReference type="Pfam" id="PF05115">
    <property type="entry name" value="PetL"/>
    <property type="match status" value="1"/>
</dbReference>